<feature type="transmembrane region" description="Helical" evidence="1">
    <location>
        <begin position="224"/>
        <end position="245"/>
    </location>
</feature>
<protein>
    <submittedName>
        <fullName evidence="2">Uncharacterized protein</fullName>
    </submittedName>
</protein>
<evidence type="ECO:0000313" key="2">
    <source>
        <dbReference type="EMBL" id="OEH85078.1"/>
    </source>
</evidence>
<accession>A0A1E5L4T7</accession>
<proteinExistence type="predicted"/>
<feature type="transmembrane region" description="Helical" evidence="1">
    <location>
        <begin position="26"/>
        <end position="45"/>
    </location>
</feature>
<sequence>MFLTPSREQSMLDIASKQFQYKLRSYFDIFISLMIVQLIGVLFSFNGVGSMSSSFANLTFQIRTISNEIIIVFAMIWMFSIAIKFSTKMYRDVDFAFVSNRTTSTISSIAVLVTIGVVTGITTSLLGILLRVISFFYLGADAMSYQYFYLSPQELLMSALSNTLYVILVAAIGYFFGMLVQWNKIFIVLLPTFVIGMLILEARQGGSHSLTYKVIEFFIYESSIAVFALKVIVTASILFFTTIILSKRLEVRR</sequence>
<dbReference type="STRING" id="1390249.BHU72_05560"/>
<dbReference type="Proteomes" id="UP000095255">
    <property type="component" value="Unassembled WGS sequence"/>
</dbReference>
<organism evidence="2 3">
    <name type="scientific">Desulfuribacillus stibiiarsenatis</name>
    <dbReference type="NCBI Taxonomy" id="1390249"/>
    <lineage>
        <taxon>Bacteria</taxon>
        <taxon>Bacillati</taxon>
        <taxon>Bacillota</taxon>
        <taxon>Desulfuribacillia</taxon>
        <taxon>Desulfuribacillales</taxon>
        <taxon>Desulfuribacillaceae</taxon>
        <taxon>Desulfuribacillus</taxon>
    </lineage>
</organism>
<comment type="caution">
    <text evidence="2">The sequence shown here is derived from an EMBL/GenBank/DDBJ whole genome shotgun (WGS) entry which is preliminary data.</text>
</comment>
<gene>
    <name evidence="2" type="ORF">BHU72_05560</name>
</gene>
<dbReference type="RefSeq" id="WP_069702405.1">
    <property type="nucleotide sequence ID" value="NZ_MJAT01000033.1"/>
</dbReference>
<keyword evidence="1" id="KW-0812">Transmembrane</keyword>
<keyword evidence="1" id="KW-1133">Transmembrane helix</keyword>
<reference evidence="2 3" key="1">
    <citation type="submission" date="2016-09" db="EMBL/GenBank/DDBJ databases">
        <title>Desulfuribacillus arsenicus sp. nov., an obligately anaerobic, dissimilatory arsenic- and antimonate-reducing bacterium isolated from anoxic sediments.</title>
        <authorList>
            <person name="Abin C.A."/>
            <person name="Hollibaugh J.T."/>
        </authorList>
    </citation>
    <scope>NUCLEOTIDE SEQUENCE [LARGE SCALE GENOMIC DNA]</scope>
    <source>
        <strain evidence="2 3">MLFW-2</strain>
    </source>
</reference>
<feature type="transmembrane region" description="Helical" evidence="1">
    <location>
        <begin position="185"/>
        <end position="204"/>
    </location>
</feature>
<feature type="transmembrane region" description="Helical" evidence="1">
    <location>
        <begin position="106"/>
        <end position="139"/>
    </location>
</feature>
<evidence type="ECO:0000256" key="1">
    <source>
        <dbReference type="SAM" id="Phobius"/>
    </source>
</evidence>
<name>A0A1E5L4T7_9FIRM</name>
<dbReference type="EMBL" id="MJAT01000033">
    <property type="protein sequence ID" value="OEH85078.1"/>
    <property type="molecule type" value="Genomic_DNA"/>
</dbReference>
<feature type="transmembrane region" description="Helical" evidence="1">
    <location>
        <begin position="65"/>
        <end position="85"/>
    </location>
</feature>
<dbReference type="AlphaFoldDB" id="A0A1E5L4T7"/>
<keyword evidence="3" id="KW-1185">Reference proteome</keyword>
<feature type="transmembrane region" description="Helical" evidence="1">
    <location>
        <begin position="159"/>
        <end position="178"/>
    </location>
</feature>
<evidence type="ECO:0000313" key="3">
    <source>
        <dbReference type="Proteomes" id="UP000095255"/>
    </source>
</evidence>
<keyword evidence="1" id="KW-0472">Membrane</keyword>